<dbReference type="OrthoDB" id="298939at2759"/>
<feature type="compositionally biased region" description="Polar residues" evidence="1">
    <location>
        <begin position="62"/>
        <end position="73"/>
    </location>
</feature>
<proteinExistence type="predicted"/>
<dbReference type="EMBL" id="JAGHQL010000131">
    <property type="protein sequence ID" value="KAH0537797.1"/>
    <property type="molecule type" value="Genomic_DNA"/>
</dbReference>
<dbReference type="AlphaFoldDB" id="A0A9P8L1D9"/>
<evidence type="ECO:0000313" key="2">
    <source>
        <dbReference type="EMBL" id="KAH0537797.1"/>
    </source>
</evidence>
<feature type="region of interest" description="Disordered" evidence="1">
    <location>
        <begin position="466"/>
        <end position="486"/>
    </location>
</feature>
<accession>A0A9P8L1D9</accession>
<dbReference type="Proteomes" id="UP000698800">
    <property type="component" value="Unassembled WGS sequence"/>
</dbReference>
<evidence type="ECO:0000256" key="1">
    <source>
        <dbReference type="SAM" id="MobiDB-lite"/>
    </source>
</evidence>
<evidence type="ECO:0008006" key="4">
    <source>
        <dbReference type="Google" id="ProtNLM"/>
    </source>
</evidence>
<dbReference type="InterPro" id="IPR014752">
    <property type="entry name" value="Arrestin-like_C"/>
</dbReference>
<feature type="region of interest" description="Disordered" evidence="1">
    <location>
        <begin position="1"/>
        <end position="147"/>
    </location>
</feature>
<dbReference type="Gene3D" id="2.60.40.640">
    <property type="match status" value="1"/>
</dbReference>
<comment type="caution">
    <text evidence="2">The sequence shown here is derived from an EMBL/GenBank/DDBJ whole genome shotgun (WGS) entry which is preliminary data.</text>
</comment>
<organism evidence="2 3">
    <name type="scientific">Glutinoglossum americanum</name>
    <dbReference type="NCBI Taxonomy" id="1670608"/>
    <lineage>
        <taxon>Eukaryota</taxon>
        <taxon>Fungi</taxon>
        <taxon>Dikarya</taxon>
        <taxon>Ascomycota</taxon>
        <taxon>Pezizomycotina</taxon>
        <taxon>Geoglossomycetes</taxon>
        <taxon>Geoglossales</taxon>
        <taxon>Geoglossaceae</taxon>
        <taxon>Glutinoglossum</taxon>
    </lineage>
</organism>
<feature type="compositionally biased region" description="Polar residues" evidence="1">
    <location>
        <begin position="426"/>
        <end position="438"/>
    </location>
</feature>
<gene>
    <name evidence="2" type="ORF">FGG08_005479</name>
</gene>
<feature type="compositionally biased region" description="Basic residues" evidence="1">
    <location>
        <begin position="86"/>
        <end position="100"/>
    </location>
</feature>
<feature type="compositionally biased region" description="Basic and acidic residues" evidence="1">
    <location>
        <begin position="50"/>
        <end position="61"/>
    </location>
</feature>
<protein>
    <recommendedName>
        <fullName evidence="4">Arrestin C-terminal-like domain-containing protein</fullName>
    </recommendedName>
</protein>
<name>A0A9P8L1D9_9PEZI</name>
<feature type="region of interest" description="Disordered" evidence="1">
    <location>
        <begin position="420"/>
        <end position="445"/>
    </location>
</feature>
<sequence>MGSEGMFSAVNNIPRPTTACSRLGSRPLSDIREATEPTLETPPVSYSGLDLDRRRVIRLDEPTNNASSPNSSIPEPAATPGQPRRTTSKKLQRKSSRRSHSSTEPMLGPPPPNEPNMTIPNRGESHSPVRSAASRIAPVSSNSMRKVPSRTFVRPIEPYSLLEFPEIRHARVKLGVRVSSPLFMGGGTVEGKLDITIGRGSDRKKLHGKEILLGRIGVDVIGVEEVPPARKSIFLTLATELIDINHPPPATMLAPATERIPSAQFWTLMPSTSMLPFRLNLPLNVGPGPFHSNRARIRYILCATALIKEAGKQSYVRCAQEINLVSAYDPFAYMTPQAAERALVSLPSPLTVSDEHVLRRGGGSDSVKVTAGIHRQVWVSGTTIFVDVFIANNSYKKVRTLTLELVRWIGGYKHVSSAIEGRRAHSSPTGTARRSGSVQGRAFSAPRKHSVTRLLGERVSREEMNDLTQALDGSPRKTRKAASLGNREAISKERIARLSEAEDTLPSLRRAISLDPAPRIQASTSGLAFGNEEGEDNNLDLWSARAESSGDRQQSHRKLVLGRQQSEISLARKSNRAIGQEGWRNVAVEESFVFVDVGVGTKGSSGGIIGRRASSKG</sequence>
<keyword evidence="3" id="KW-1185">Reference proteome</keyword>
<reference evidence="2" key="1">
    <citation type="submission" date="2021-03" db="EMBL/GenBank/DDBJ databases">
        <title>Comparative genomics and phylogenomic investigation of the class Geoglossomycetes provide insights into ecological specialization and systematics.</title>
        <authorList>
            <person name="Melie T."/>
            <person name="Pirro S."/>
            <person name="Miller A.N."/>
            <person name="Quandt A."/>
        </authorList>
    </citation>
    <scope>NUCLEOTIDE SEQUENCE</scope>
    <source>
        <strain evidence="2">GBOQ0MN5Z8</strain>
    </source>
</reference>
<evidence type="ECO:0000313" key="3">
    <source>
        <dbReference type="Proteomes" id="UP000698800"/>
    </source>
</evidence>
<feature type="compositionally biased region" description="Polar residues" evidence="1">
    <location>
        <begin position="9"/>
        <end position="20"/>
    </location>
</feature>